<accession>A0A9Q8LER1</accession>
<organism evidence="1 2">
    <name type="scientific">Passalora fulva</name>
    <name type="common">Tomato leaf mold</name>
    <name type="synonym">Cladosporium fulvum</name>
    <dbReference type="NCBI Taxonomy" id="5499"/>
    <lineage>
        <taxon>Eukaryota</taxon>
        <taxon>Fungi</taxon>
        <taxon>Dikarya</taxon>
        <taxon>Ascomycota</taxon>
        <taxon>Pezizomycotina</taxon>
        <taxon>Dothideomycetes</taxon>
        <taxon>Dothideomycetidae</taxon>
        <taxon>Mycosphaerellales</taxon>
        <taxon>Mycosphaerellaceae</taxon>
        <taxon>Fulvia</taxon>
    </lineage>
</organism>
<sequence length="392" mass="44358">MEATGGGDSSGKHFRLFDLPQELQDTIFEYAYEKPEHAGLVIRGSRAHKLVTKKLQLSREEAKAKIAHYKVAEWLVCKKWFVAAAKAYVHDSPISLHVARDSAEIGTSSTLNAFAKHLITDGLDLCTLSGPFSRPRQILTLRLQVGPEHFDLSDVMDEGLDDIDLDYMSGMKLVLSNEQLTQLSVYTETAKLRGVRQFFVTMADEQYLNDHFDPYPQRLNNFRANVQRLEELLKPIVTSPASPEKPRERTLYDDVTGGEDSVARLYPQSKVCANVSTLADQAMDEFILNAMKSHTPRALDLAKFDLDSLPAKHTRTKGTTEDATVQKWSTPADQERAEHMVEEAREEVNNLWLEYTKELQQQHDKQWMLMVWILLAVIGAHLAWVSCEGVAE</sequence>
<dbReference type="AlphaFoldDB" id="A0A9Q8LER1"/>
<dbReference type="EMBL" id="CP090166">
    <property type="protein sequence ID" value="UJO16032.1"/>
    <property type="molecule type" value="Genomic_DNA"/>
</dbReference>
<protein>
    <submittedName>
        <fullName evidence="1">Uncharacterized protein</fullName>
    </submittedName>
</protein>
<dbReference type="OrthoDB" id="3834359at2759"/>
<dbReference type="GeneID" id="71984981"/>
<evidence type="ECO:0000313" key="1">
    <source>
        <dbReference type="EMBL" id="UJO16032.1"/>
    </source>
</evidence>
<proteinExistence type="predicted"/>
<name>A0A9Q8LER1_PASFU</name>
<gene>
    <name evidence="1" type="ORF">CLAFUR5_05103</name>
</gene>
<reference evidence="1" key="1">
    <citation type="submission" date="2021-12" db="EMBL/GenBank/DDBJ databases">
        <authorList>
            <person name="Zaccaron A."/>
            <person name="Stergiopoulos I."/>
        </authorList>
    </citation>
    <scope>NUCLEOTIDE SEQUENCE</scope>
    <source>
        <strain evidence="1">Race5_Kim</strain>
    </source>
</reference>
<dbReference type="Proteomes" id="UP000756132">
    <property type="component" value="Chromosome 4"/>
</dbReference>
<dbReference type="KEGG" id="ffu:CLAFUR5_05103"/>
<keyword evidence="2" id="KW-1185">Reference proteome</keyword>
<dbReference type="RefSeq" id="XP_047760398.1">
    <property type="nucleotide sequence ID" value="XM_047904251.1"/>
</dbReference>
<evidence type="ECO:0000313" key="2">
    <source>
        <dbReference type="Proteomes" id="UP000756132"/>
    </source>
</evidence>
<reference evidence="1" key="2">
    <citation type="journal article" date="2022" name="Microb. Genom.">
        <title>A chromosome-scale genome assembly of the tomato pathogen Cladosporium fulvum reveals a compartmentalized genome architecture and the presence of a dispensable chromosome.</title>
        <authorList>
            <person name="Zaccaron A.Z."/>
            <person name="Chen L.H."/>
            <person name="Samaras A."/>
            <person name="Stergiopoulos I."/>
        </authorList>
    </citation>
    <scope>NUCLEOTIDE SEQUENCE</scope>
    <source>
        <strain evidence="1">Race5_Kim</strain>
    </source>
</reference>